<dbReference type="Pfam" id="PF01336">
    <property type="entry name" value="tRNA_anti-codon"/>
    <property type="match status" value="1"/>
</dbReference>
<dbReference type="Gene3D" id="3.20.20.140">
    <property type="entry name" value="Metal-dependent hydrolases"/>
    <property type="match status" value="1"/>
</dbReference>
<evidence type="ECO:0000313" key="13">
    <source>
        <dbReference type="EMBL" id="EFU75145.1"/>
    </source>
</evidence>
<dbReference type="EC" id="2.7.7.7" evidence="3"/>
<comment type="catalytic activity">
    <reaction evidence="11">
        <text>DNA(n) + a 2'-deoxyribonucleoside 5'-triphosphate = DNA(n+1) + diphosphate</text>
        <dbReference type="Rhea" id="RHEA:22508"/>
        <dbReference type="Rhea" id="RHEA-COMP:17339"/>
        <dbReference type="Rhea" id="RHEA-COMP:17340"/>
        <dbReference type="ChEBI" id="CHEBI:33019"/>
        <dbReference type="ChEBI" id="CHEBI:61560"/>
        <dbReference type="ChEBI" id="CHEBI:173112"/>
        <dbReference type="EC" id="2.7.7.7"/>
    </reaction>
</comment>
<dbReference type="CDD" id="cd07431">
    <property type="entry name" value="PHP_PolIIIA"/>
    <property type="match status" value="1"/>
</dbReference>
<dbReference type="InterPro" id="IPR011708">
    <property type="entry name" value="DNA_pol3_alpha_NTPase_dom"/>
</dbReference>
<comment type="subunit">
    <text evidence="10">DNA polymerase III contains a core (composed of alpha, epsilon and theta chains) that associates with a tau subunit. This core dimerizes to form the POLIII' complex. PolIII' associates with the gamma complex (composed of gamma, delta, delta', psi and chi chains) and with the beta chain to form the complete DNA polymerase III complex.</text>
</comment>
<evidence type="ECO:0000256" key="2">
    <source>
        <dbReference type="ARBA" id="ARBA00009496"/>
    </source>
</evidence>
<evidence type="ECO:0000256" key="7">
    <source>
        <dbReference type="ARBA" id="ARBA00022705"/>
    </source>
</evidence>
<comment type="caution">
    <text evidence="13">The sequence shown here is derived from an EMBL/GenBank/DDBJ whole genome shotgun (WGS) entry which is preliminary data.</text>
</comment>
<evidence type="ECO:0000259" key="12">
    <source>
        <dbReference type="SMART" id="SM00481"/>
    </source>
</evidence>
<keyword evidence="8" id="KW-0239">DNA-directed DNA polymerase</keyword>
<dbReference type="HOGENOM" id="CLU_001600_0_1_9"/>
<dbReference type="SUPFAM" id="SSF89550">
    <property type="entry name" value="PHP domain-like"/>
    <property type="match status" value="1"/>
</dbReference>
<dbReference type="PATRIC" id="fig|888064.11.peg.693"/>
<dbReference type="STRING" id="888064.HMPREF9088_0008"/>
<protein>
    <recommendedName>
        <fullName evidence="4">DNA polymerase III subunit alpha</fullName>
        <ecNumber evidence="3">2.7.7.7</ecNumber>
    </recommendedName>
</protein>
<dbReference type="Proteomes" id="UP000010296">
    <property type="component" value="Unassembled WGS sequence"/>
</dbReference>
<dbReference type="InterPro" id="IPR004013">
    <property type="entry name" value="PHP_dom"/>
</dbReference>
<evidence type="ECO:0000256" key="9">
    <source>
        <dbReference type="ARBA" id="ARBA00025611"/>
    </source>
</evidence>
<name>E6LCB8_ENTI1</name>
<keyword evidence="6 13" id="KW-0548">Nucleotidyltransferase</keyword>
<dbReference type="SMART" id="SM00481">
    <property type="entry name" value="POLIIIAc"/>
    <property type="match status" value="1"/>
</dbReference>
<dbReference type="EMBL" id="AEPV01000001">
    <property type="protein sequence ID" value="EFU75145.1"/>
    <property type="molecule type" value="Genomic_DNA"/>
</dbReference>
<reference evidence="13 14" key="1">
    <citation type="submission" date="2010-12" db="EMBL/GenBank/DDBJ databases">
        <authorList>
            <person name="Muzny D."/>
            <person name="Qin X."/>
            <person name="Deng J."/>
            <person name="Jiang H."/>
            <person name="Liu Y."/>
            <person name="Qu J."/>
            <person name="Song X.-Z."/>
            <person name="Zhang L."/>
            <person name="Thornton R."/>
            <person name="Coyle M."/>
            <person name="Francisco L."/>
            <person name="Jackson L."/>
            <person name="Javaid M."/>
            <person name="Korchina V."/>
            <person name="Kovar C."/>
            <person name="Mata R."/>
            <person name="Mathew T."/>
            <person name="Ngo R."/>
            <person name="Nguyen L."/>
            <person name="Nguyen N."/>
            <person name="Okwuonu G."/>
            <person name="Ongeri F."/>
            <person name="Pham C."/>
            <person name="Simmons D."/>
            <person name="Wilczek-Boney K."/>
            <person name="Hale W."/>
            <person name="Jakkamsetti A."/>
            <person name="Pham P."/>
            <person name="Ruth R."/>
            <person name="San Lucas F."/>
            <person name="Warren J."/>
            <person name="Zhang J."/>
            <person name="Zhao Z."/>
            <person name="Zhou C."/>
            <person name="Zhu D."/>
            <person name="Lee S."/>
            <person name="Bess C."/>
            <person name="Blankenburg K."/>
            <person name="Forbes L."/>
            <person name="Fu Q."/>
            <person name="Gubbala S."/>
            <person name="Hirani K."/>
            <person name="Jayaseelan J.C."/>
            <person name="Lara F."/>
            <person name="Munidasa M."/>
            <person name="Palculict T."/>
            <person name="Patil S."/>
            <person name="Pu L.-L."/>
            <person name="Saada N."/>
            <person name="Tang L."/>
            <person name="Weissenberger G."/>
            <person name="Zhu Y."/>
            <person name="Hemphill L."/>
            <person name="Shang Y."/>
            <person name="Youmans B."/>
            <person name="Ayvaz T."/>
            <person name="Ross M."/>
            <person name="Santibanez J."/>
            <person name="Aqrawi P."/>
            <person name="Gross S."/>
            <person name="Joshi V."/>
            <person name="Fowler G."/>
            <person name="Nazareth L."/>
            <person name="Reid J."/>
            <person name="Worley K."/>
            <person name="Petrosino J."/>
            <person name="Highlander S."/>
            <person name="Gibbs R."/>
        </authorList>
    </citation>
    <scope>NUCLEOTIDE SEQUENCE [LARGE SCALE GENOMIC DNA]</scope>
    <source>
        <strain evidence="14">DSM 15952 / CCUG 50447 / LMG 22039 / TP 1.5</strain>
    </source>
</reference>
<dbReference type="Pfam" id="PF02811">
    <property type="entry name" value="PHP"/>
    <property type="match status" value="1"/>
</dbReference>
<keyword evidence="14" id="KW-1185">Reference proteome</keyword>
<dbReference type="Pfam" id="PF14579">
    <property type="entry name" value="HHH_6"/>
    <property type="match status" value="1"/>
</dbReference>
<dbReference type="InterPro" id="IPR004805">
    <property type="entry name" value="DnaE2/DnaE/PolC"/>
</dbReference>
<dbReference type="Pfam" id="PF07733">
    <property type="entry name" value="DNA_pol3_alpha"/>
    <property type="match status" value="1"/>
</dbReference>
<comment type="function">
    <text evidence="9">DNA polymerase III is a complex, multichain enzyme responsible for most of the replicative synthesis in bacteria. This DNA polymerase also exhibits 3' to 5' exonuclease activity. The alpha chain is the DNA polymerase.</text>
</comment>
<dbReference type="GO" id="GO:0006260">
    <property type="term" value="P:DNA replication"/>
    <property type="evidence" value="ECO:0007669"/>
    <property type="project" value="UniProtKB-KW"/>
</dbReference>
<evidence type="ECO:0000313" key="14">
    <source>
        <dbReference type="Proteomes" id="UP000010296"/>
    </source>
</evidence>
<evidence type="ECO:0000256" key="11">
    <source>
        <dbReference type="ARBA" id="ARBA00049244"/>
    </source>
</evidence>
<dbReference type="InterPro" id="IPR041931">
    <property type="entry name" value="DNA_pol3_alpha_thumb_dom"/>
</dbReference>
<evidence type="ECO:0000256" key="10">
    <source>
        <dbReference type="ARBA" id="ARBA00026073"/>
    </source>
</evidence>
<organism evidence="13 14">
    <name type="scientific">Enterococcus italicus (strain DSM 15952 / CCUG 50447 / LMG 22039 / TP 1.5)</name>
    <dbReference type="NCBI Taxonomy" id="888064"/>
    <lineage>
        <taxon>Bacteria</taxon>
        <taxon>Bacillati</taxon>
        <taxon>Bacillota</taxon>
        <taxon>Bacilli</taxon>
        <taxon>Lactobacillales</taxon>
        <taxon>Enterococcaceae</taxon>
        <taxon>Enterococcus</taxon>
    </lineage>
</organism>
<dbReference type="GO" id="GO:0008408">
    <property type="term" value="F:3'-5' exonuclease activity"/>
    <property type="evidence" value="ECO:0007669"/>
    <property type="project" value="InterPro"/>
</dbReference>
<dbReference type="InterPro" id="IPR040982">
    <property type="entry name" value="DNA_pol3_finger"/>
</dbReference>
<dbReference type="InterPro" id="IPR029460">
    <property type="entry name" value="DNAPol_HHH"/>
</dbReference>
<evidence type="ECO:0000256" key="8">
    <source>
        <dbReference type="ARBA" id="ARBA00022932"/>
    </source>
</evidence>
<dbReference type="Pfam" id="PF17657">
    <property type="entry name" value="DNA_pol3_finger"/>
    <property type="match status" value="1"/>
</dbReference>
<dbReference type="NCBIfam" id="NF004226">
    <property type="entry name" value="PRK05673.1"/>
    <property type="match status" value="1"/>
</dbReference>
<dbReference type="PANTHER" id="PTHR32294:SF0">
    <property type="entry name" value="DNA POLYMERASE III SUBUNIT ALPHA"/>
    <property type="match status" value="1"/>
</dbReference>
<dbReference type="NCBIfam" id="TIGR00594">
    <property type="entry name" value="polc"/>
    <property type="match status" value="1"/>
</dbReference>
<feature type="domain" description="Polymerase/histidinol phosphatase N-terminal" evidence="12">
    <location>
        <begin position="3"/>
        <end position="70"/>
    </location>
</feature>
<keyword evidence="7" id="KW-0235">DNA replication</keyword>
<dbReference type="OrthoDB" id="9803237at2"/>
<sequence length="1101" mass="125822">MYIPLATKSAYSLLESTIRLPQYVQKAHEYHYEALGLMDHNTLHGTIEFYQLCQKAKIKPIIGLLLDISFADETSYPFYFVAKSFAGYQQLMELSTKKMLGESPIMQEEQRMTDVAILIPKETAQTTAFSALLENKHSWLSMNVTDVFFCVTPTNLGEEDFYSYQKKMKDLGMRPIACQETVAMDKSENAAIEVVAHIKDGSTFDWRSSAVNEKAIGVLRPAEEMDQAFQKCPEALEELAKLVVLCQLELPLHQVLLPKYPVPNGESAKDYLAYLCKQGLASRQIAHTSTYQRRLDYELRIIHQMGFDDYFLIVWDIMNFAHEQNIVTGAGRGSAAGSLVSYLLSITEIDPIDADLLFERFLNPERYTMPDIDLDIPDNRRDVILHYVKEKYGADYVAQIATFGTMAAKMVLRDVARTFGLSQSEMNRWSKAIPNQLKITLKEAYQTSKSLRELVEMNEKNRLLFQIASQLEGLPRHVSTHAAGVVISDTNLRKLVPLQAGSGELYLTQFAMNDVETVGLLKMDFLGLRNLSIIDDTLKGIYYQMKQCFTQAMIPKNDKQTYELFQRGETVGVFQFESAGIRKVLRDVRPANLEELAVVNALYRPGPMKMIDAYVKRKNGLEKSTYLDQSLAPILRSTYGIMVYQEQVMQVASMMGGFSLGEADILRRAISKKKRAVLDEQREKFYQGAQTKGYDRKIAEATYQYIERFADYGFNRSHAFAYSEIAYQMAYLKTHYPLPFYRALLQSVQGNASKMREYISEAKRQGVVFLAPSINASYSGFSIESSEGIRFGLASIKGLRKDFTQAVIRERKERGPFKSMDHFLLRLNQLNPKYIKKEILEPLVEVGAFDTIEPNRKQLLQELEGKRQNLAFSGGSMDMLALMPLKTTEVVDFTLPEKLTFEENLLGVYVSGHPIQEYDDLRRKWQTTQLSDLVPGTTVLLLGYLKNIREIRTKKGEKMAFLDIMDLGAERSVTLFPKLYRRVQRDLLLEHVYLIEGKVETSRYNGEVQLLAQKLQLAASIRKDTSDLTCYLKIDKHHEEISILNQLSDIIKEYSGECFVILYYESEKKQKRLPADLKIKNNSKVAELLEKLLGKENVIFK</sequence>
<dbReference type="InterPro" id="IPR004365">
    <property type="entry name" value="NA-bd_OB_tRNA"/>
</dbReference>
<dbReference type="GO" id="GO:0003887">
    <property type="term" value="F:DNA-directed DNA polymerase activity"/>
    <property type="evidence" value="ECO:0007669"/>
    <property type="project" value="UniProtKB-KW"/>
</dbReference>
<dbReference type="Gene3D" id="1.10.150.870">
    <property type="match status" value="1"/>
</dbReference>
<dbReference type="AlphaFoldDB" id="E6LCB8"/>
<evidence type="ECO:0000256" key="4">
    <source>
        <dbReference type="ARBA" id="ARBA00019114"/>
    </source>
</evidence>
<keyword evidence="5 13" id="KW-0808">Transferase</keyword>
<dbReference type="GO" id="GO:0005737">
    <property type="term" value="C:cytoplasm"/>
    <property type="evidence" value="ECO:0007669"/>
    <property type="project" value="UniProtKB-SubCell"/>
</dbReference>
<dbReference type="PANTHER" id="PTHR32294">
    <property type="entry name" value="DNA POLYMERASE III SUBUNIT ALPHA"/>
    <property type="match status" value="1"/>
</dbReference>
<evidence type="ECO:0000256" key="1">
    <source>
        <dbReference type="ARBA" id="ARBA00004496"/>
    </source>
</evidence>
<dbReference type="Gene3D" id="1.10.10.1600">
    <property type="entry name" value="Bacterial DNA polymerase III alpha subunit, thumb domain"/>
    <property type="match status" value="1"/>
</dbReference>
<dbReference type="InterPro" id="IPR003141">
    <property type="entry name" value="Pol/His_phosphatase_N"/>
</dbReference>
<dbReference type="GO" id="GO:0003676">
    <property type="term" value="F:nucleic acid binding"/>
    <property type="evidence" value="ECO:0007669"/>
    <property type="project" value="InterPro"/>
</dbReference>
<dbReference type="RefSeq" id="WP_007207029.1">
    <property type="nucleotide sequence ID" value="NZ_GL622241.1"/>
</dbReference>
<evidence type="ECO:0000256" key="3">
    <source>
        <dbReference type="ARBA" id="ARBA00012417"/>
    </source>
</evidence>
<comment type="subcellular location">
    <subcellularLocation>
        <location evidence="1">Cytoplasm</location>
    </subcellularLocation>
</comment>
<dbReference type="eggNOG" id="COG0587">
    <property type="taxonomic scope" value="Bacteria"/>
</dbReference>
<evidence type="ECO:0000256" key="6">
    <source>
        <dbReference type="ARBA" id="ARBA00022695"/>
    </source>
</evidence>
<dbReference type="InterPro" id="IPR016195">
    <property type="entry name" value="Pol/histidinol_Pase-like"/>
</dbReference>
<gene>
    <name evidence="13" type="primary">dnaE</name>
    <name evidence="13" type="ORF">HMPREF9088_0008</name>
</gene>
<dbReference type="CDD" id="cd04485">
    <property type="entry name" value="DnaE_OBF"/>
    <property type="match status" value="1"/>
</dbReference>
<evidence type="ECO:0000256" key="5">
    <source>
        <dbReference type="ARBA" id="ARBA00022679"/>
    </source>
</evidence>
<proteinExistence type="inferred from homology"/>
<comment type="similarity">
    <text evidence="2">Belongs to the DNA polymerase type-C family. DnaE subfamily.</text>
</comment>
<accession>E6LCB8</accession>